<protein>
    <submittedName>
        <fullName evidence="1">Uncharacterized protein</fullName>
    </submittedName>
</protein>
<comment type="caution">
    <text evidence="1">The sequence shown here is derived from an EMBL/GenBank/DDBJ whole genome shotgun (WGS) entry which is preliminary data.</text>
</comment>
<gene>
    <name evidence="1" type="ORF">JD79_03108</name>
</gene>
<evidence type="ECO:0000313" key="1">
    <source>
        <dbReference type="EMBL" id="PWW23931.1"/>
    </source>
</evidence>
<dbReference type="RefSeq" id="WP_170149227.1">
    <property type="nucleotide sequence ID" value="NZ_QGTX01000001.1"/>
</dbReference>
<evidence type="ECO:0000313" key="2">
    <source>
        <dbReference type="Proteomes" id="UP000246661"/>
    </source>
</evidence>
<organism evidence="1 2">
    <name type="scientific">Geodermatophilus normandii</name>
    <dbReference type="NCBI Taxonomy" id="1137989"/>
    <lineage>
        <taxon>Bacteria</taxon>
        <taxon>Bacillati</taxon>
        <taxon>Actinomycetota</taxon>
        <taxon>Actinomycetes</taxon>
        <taxon>Geodermatophilales</taxon>
        <taxon>Geodermatophilaceae</taxon>
        <taxon>Geodermatophilus</taxon>
    </lineage>
</organism>
<dbReference type="EMBL" id="QGTX01000001">
    <property type="protein sequence ID" value="PWW23931.1"/>
    <property type="molecule type" value="Genomic_DNA"/>
</dbReference>
<dbReference type="AlphaFoldDB" id="A0A317QMM0"/>
<accession>A0A317QMM0</accession>
<name>A0A317QMM0_9ACTN</name>
<reference evidence="2" key="1">
    <citation type="submission" date="2018-05" db="EMBL/GenBank/DDBJ databases">
        <authorList>
            <person name="Klenk H.-P."/>
            <person name="Huntemann M."/>
            <person name="Clum A."/>
            <person name="Pillay M."/>
            <person name="Palaniappan K."/>
            <person name="Varghese N."/>
            <person name="Mikhailova N."/>
            <person name="Stamatis D."/>
            <person name="Reddy T."/>
            <person name="Daum C."/>
            <person name="Shapiro N."/>
            <person name="Ivanova N."/>
            <person name="Kyrpides N."/>
            <person name="Woyke T."/>
        </authorList>
    </citation>
    <scope>NUCLEOTIDE SEQUENCE [LARGE SCALE GENOMIC DNA]</scope>
    <source>
        <strain evidence="2">DSM 45417</strain>
    </source>
</reference>
<proteinExistence type="predicted"/>
<keyword evidence="2" id="KW-1185">Reference proteome</keyword>
<dbReference type="Proteomes" id="UP000246661">
    <property type="component" value="Unassembled WGS sequence"/>
</dbReference>
<sequence>MTAGDAAPVHRCAFPTGRGRLAGAVALAPQRTLVETPEALAEPPEALADA</sequence>